<proteinExistence type="predicted"/>
<comment type="caution">
    <text evidence="1">The sequence shown here is derived from an EMBL/GenBank/DDBJ whole genome shotgun (WGS) entry which is preliminary data.</text>
</comment>
<sequence length="436" mass="48304">MGLCESCQAQTGQVGSSKAAPKEKAIYTGPSVWITSNGFESETQWVHFIQQLLKRKGVLAPEDESASVTRQALVTKYADTIKTLKMTYINDASFHRPEHLMAAGRDRTNPKHWFWWDNGMEDMMGLPRENIAMIQILEKPWLFNRAGRLANHDRSEPNVSELDPADEKKYFAALQLTQDAYNALKEKPPQVGAGQAGKKLPGCPASGLSCADELAEVSSALNEKYKDALDRWCTEYIDGSDFICGQGGEVVMLNMAWQCNQVVAGRLVDAVRSNKTVYLGLSASSMVAAKSMEMTGEIEPGWIEAFSAHSKHLNRDHFDENDLDGDGTALNVLGALPLFESPLAMRPHYSEAWEAEVLKKNLEAEKECEHEAGIEIDDEVVAKSNDGVEAALRLLNLISSAGNKQDNPVFVPLRNGRAFEVNIYSNPHREVFTVRN</sequence>
<dbReference type="InterPro" id="IPR029062">
    <property type="entry name" value="Class_I_gatase-like"/>
</dbReference>
<keyword evidence="2" id="KW-1185">Reference proteome</keyword>
<reference evidence="1" key="1">
    <citation type="submission" date="2023-10" db="EMBL/GenBank/DDBJ databases">
        <authorList>
            <person name="Chen Y."/>
            <person name="Shah S."/>
            <person name="Dougan E. K."/>
            <person name="Thang M."/>
            <person name="Chan C."/>
        </authorList>
    </citation>
    <scope>NUCLEOTIDE SEQUENCE [LARGE SCALE GENOMIC DNA]</scope>
</reference>
<dbReference type="Gene3D" id="3.40.50.880">
    <property type="match status" value="1"/>
</dbReference>
<evidence type="ECO:0000313" key="1">
    <source>
        <dbReference type="EMBL" id="CAK0790704.1"/>
    </source>
</evidence>
<gene>
    <name evidence="1" type="ORF">PCOR1329_LOCUS1918</name>
</gene>
<name>A0ABN9PCX6_9DINO</name>
<protein>
    <recommendedName>
        <fullName evidence="3">Phosphoglycerate kinase</fullName>
    </recommendedName>
</protein>
<organism evidence="1 2">
    <name type="scientific">Prorocentrum cordatum</name>
    <dbReference type="NCBI Taxonomy" id="2364126"/>
    <lineage>
        <taxon>Eukaryota</taxon>
        <taxon>Sar</taxon>
        <taxon>Alveolata</taxon>
        <taxon>Dinophyceae</taxon>
        <taxon>Prorocentrales</taxon>
        <taxon>Prorocentraceae</taxon>
        <taxon>Prorocentrum</taxon>
    </lineage>
</organism>
<dbReference type="EMBL" id="CAUYUJ010000468">
    <property type="protein sequence ID" value="CAK0790704.1"/>
    <property type="molecule type" value="Genomic_DNA"/>
</dbReference>
<evidence type="ECO:0000313" key="2">
    <source>
        <dbReference type="Proteomes" id="UP001189429"/>
    </source>
</evidence>
<dbReference type="Proteomes" id="UP001189429">
    <property type="component" value="Unassembled WGS sequence"/>
</dbReference>
<accession>A0ABN9PCX6</accession>
<evidence type="ECO:0008006" key="3">
    <source>
        <dbReference type="Google" id="ProtNLM"/>
    </source>
</evidence>